<dbReference type="RefSeq" id="WP_345349802.1">
    <property type="nucleotide sequence ID" value="NZ_BAABFB010000066.1"/>
</dbReference>
<keyword evidence="2" id="KW-1185">Reference proteome</keyword>
<dbReference type="Proteomes" id="UP001501183">
    <property type="component" value="Unassembled WGS sequence"/>
</dbReference>
<dbReference type="EMBL" id="BAABFB010000066">
    <property type="protein sequence ID" value="GAA4486239.1"/>
    <property type="molecule type" value="Genomic_DNA"/>
</dbReference>
<evidence type="ECO:0000313" key="2">
    <source>
        <dbReference type="Proteomes" id="UP001501183"/>
    </source>
</evidence>
<dbReference type="InterPro" id="IPR023393">
    <property type="entry name" value="START-like_dom_sf"/>
</dbReference>
<dbReference type="CDD" id="cd07812">
    <property type="entry name" value="SRPBCC"/>
    <property type="match status" value="1"/>
</dbReference>
<reference evidence="2" key="1">
    <citation type="journal article" date="2019" name="Int. J. Syst. Evol. Microbiol.">
        <title>The Global Catalogue of Microorganisms (GCM) 10K type strain sequencing project: providing services to taxonomists for standard genome sequencing and annotation.</title>
        <authorList>
            <consortium name="The Broad Institute Genomics Platform"/>
            <consortium name="The Broad Institute Genome Sequencing Center for Infectious Disease"/>
            <person name="Wu L."/>
            <person name="Ma J."/>
        </authorList>
    </citation>
    <scope>NUCLEOTIDE SEQUENCE [LARGE SCALE GENOMIC DNA]</scope>
    <source>
        <strain evidence="2">JCM 32206</strain>
    </source>
</reference>
<name>A0ABP8PHL6_9NOCA</name>
<evidence type="ECO:0000313" key="1">
    <source>
        <dbReference type="EMBL" id="GAA4486239.1"/>
    </source>
</evidence>
<protein>
    <submittedName>
        <fullName evidence="1">SRPBCC family protein</fullName>
    </submittedName>
</protein>
<sequence length="150" mass="16232">MGHIHRVAVAKVLVSTGFAYVDDYRTVPDWMFGVTRFEPVGSRSQGLGATFDATMQLGPKALRSRVQITAWEQDRLIRLESIDGISNASTWQFSPTPDGDTELTVDFEYTLPGGVAGKLLAKIVEPIVGTAIAHTENTLRAKVEEVAGAA</sequence>
<comment type="caution">
    <text evidence="1">The sequence shown here is derived from an EMBL/GenBank/DDBJ whole genome shotgun (WGS) entry which is preliminary data.</text>
</comment>
<dbReference type="InterPro" id="IPR019587">
    <property type="entry name" value="Polyketide_cyclase/dehydratase"/>
</dbReference>
<dbReference type="Pfam" id="PF10604">
    <property type="entry name" value="Polyketide_cyc2"/>
    <property type="match status" value="1"/>
</dbReference>
<accession>A0ABP8PHL6</accession>
<gene>
    <name evidence="1" type="ORF">GCM10023094_42270</name>
</gene>
<dbReference type="SUPFAM" id="SSF55961">
    <property type="entry name" value="Bet v1-like"/>
    <property type="match status" value="1"/>
</dbReference>
<proteinExistence type="predicted"/>
<dbReference type="Gene3D" id="3.30.530.20">
    <property type="match status" value="1"/>
</dbReference>
<organism evidence="1 2">
    <name type="scientific">Rhodococcus olei</name>
    <dbReference type="NCBI Taxonomy" id="2161675"/>
    <lineage>
        <taxon>Bacteria</taxon>
        <taxon>Bacillati</taxon>
        <taxon>Actinomycetota</taxon>
        <taxon>Actinomycetes</taxon>
        <taxon>Mycobacteriales</taxon>
        <taxon>Nocardiaceae</taxon>
        <taxon>Rhodococcus</taxon>
    </lineage>
</organism>